<dbReference type="Proteomes" id="UP000653692">
    <property type="component" value="Unassembled WGS sequence"/>
</dbReference>
<dbReference type="EMBL" id="DQUR01000219">
    <property type="protein sequence ID" value="HIP89570.1"/>
    <property type="molecule type" value="Genomic_DNA"/>
</dbReference>
<keyword evidence="1" id="KW-0808">Transferase</keyword>
<proteinExistence type="predicted"/>
<feature type="non-terminal residue" evidence="1">
    <location>
        <position position="1"/>
    </location>
</feature>
<gene>
    <name evidence="1" type="ORF">EYH24_06550</name>
</gene>
<name>A0A833E2E5_9EURY</name>
<evidence type="ECO:0000313" key="2">
    <source>
        <dbReference type="Proteomes" id="UP000653692"/>
    </source>
</evidence>
<evidence type="ECO:0000313" key="1">
    <source>
        <dbReference type="EMBL" id="HIP89570.1"/>
    </source>
</evidence>
<organism evidence="1 2">
    <name type="scientific">Thermococcus paralvinellae</name>
    <dbReference type="NCBI Taxonomy" id="582419"/>
    <lineage>
        <taxon>Archaea</taxon>
        <taxon>Methanobacteriati</taxon>
        <taxon>Methanobacteriota</taxon>
        <taxon>Thermococci</taxon>
        <taxon>Thermococcales</taxon>
        <taxon>Thermococcaceae</taxon>
        <taxon>Thermococcus</taxon>
    </lineage>
</organism>
<comment type="caution">
    <text evidence="1">The sequence shown here is derived from an EMBL/GenBank/DDBJ whole genome shotgun (WGS) entry which is preliminary data.</text>
</comment>
<dbReference type="AlphaFoldDB" id="A0A833E2E5"/>
<dbReference type="GO" id="GO:0016740">
    <property type="term" value="F:transferase activity"/>
    <property type="evidence" value="ECO:0007669"/>
    <property type="project" value="UniProtKB-KW"/>
</dbReference>
<protein>
    <submittedName>
        <fullName evidence="1">Glycosyltransferase family 2 protein</fullName>
    </submittedName>
</protein>
<sequence length="29" mass="3457">VPVSMIYGVETGHFRFEDIVRFLRALLKY</sequence>
<accession>A0A833E2E5</accession>
<reference evidence="1" key="1">
    <citation type="journal article" date="2020" name="ISME J.">
        <title>Gammaproteobacteria mediating utilization of methyl-, sulfur- and petroleum organic compounds in deep ocean hydrothermal plumes.</title>
        <authorList>
            <person name="Zhou Z."/>
            <person name="Liu Y."/>
            <person name="Pan J."/>
            <person name="Cron B.R."/>
            <person name="Toner B.M."/>
            <person name="Anantharaman K."/>
            <person name="Breier J.A."/>
            <person name="Dick G.J."/>
            <person name="Li M."/>
        </authorList>
    </citation>
    <scope>NUCLEOTIDE SEQUENCE</scope>
    <source>
        <strain evidence="1">SZUA-1476</strain>
    </source>
</reference>